<comment type="caution">
    <text evidence="2">The sequence shown here is derived from an EMBL/GenBank/DDBJ whole genome shotgun (WGS) entry which is preliminary data.</text>
</comment>
<dbReference type="Gene3D" id="3.10.450.50">
    <property type="match status" value="1"/>
</dbReference>
<dbReference type="EMBL" id="JASNFN010000003">
    <property type="protein sequence ID" value="MDP5181919.1"/>
    <property type="molecule type" value="Genomic_DNA"/>
</dbReference>
<feature type="domain" description="SnoaL-like" evidence="1">
    <location>
        <begin position="3"/>
        <end position="118"/>
    </location>
</feature>
<dbReference type="InterPro" id="IPR032710">
    <property type="entry name" value="NTF2-like_dom_sf"/>
</dbReference>
<evidence type="ECO:0000313" key="3">
    <source>
        <dbReference type="Proteomes" id="UP001233673"/>
    </source>
</evidence>
<dbReference type="Proteomes" id="UP001233673">
    <property type="component" value="Unassembled WGS sequence"/>
</dbReference>
<name>A0ABT9I8M1_9ACTN</name>
<accession>A0ABT9I8M1</accession>
<gene>
    <name evidence="2" type="ORF">QOZ88_04660</name>
</gene>
<dbReference type="SUPFAM" id="SSF54427">
    <property type="entry name" value="NTF2-like"/>
    <property type="match status" value="1"/>
</dbReference>
<proteinExistence type="predicted"/>
<evidence type="ECO:0000259" key="1">
    <source>
        <dbReference type="Pfam" id="PF13577"/>
    </source>
</evidence>
<evidence type="ECO:0000313" key="2">
    <source>
        <dbReference type="EMBL" id="MDP5181919.1"/>
    </source>
</evidence>
<reference evidence="3" key="1">
    <citation type="submission" date="2023-05" db="EMBL/GenBank/DDBJ databases">
        <title>Draft genome of Pseudofrankia sp. BMG5.37.</title>
        <authorList>
            <person name="Gtari M."/>
            <person name="Ghodhbane F."/>
            <person name="Sbissi I."/>
        </authorList>
    </citation>
    <scope>NUCLEOTIDE SEQUENCE [LARGE SCALE GENOMIC DNA]</scope>
    <source>
        <strain evidence="3">BMG 814</strain>
    </source>
</reference>
<sequence>MSEHAAIEATLHAVASALDERDWAALGAAFTEDAHGYGADGRAAIVARVREHLGGCGPSQHLLGNVRVTVDGDTARSRAYGRVFHVGVDDPRAFYECMGEYHDRWLRTPEGWRLIRRRFVISIERGDRGVLRPG</sequence>
<keyword evidence="3" id="KW-1185">Reference proteome</keyword>
<protein>
    <submittedName>
        <fullName evidence="2">Nuclear transport factor 2 family protein</fullName>
    </submittedName>
</protein>
<dbReference type="Pfam" id="PF13577">
    <property type="entry name" value="SnoaL_4"/>
    <property type="match status" value="1"/>
</dbReference>
<dbReference type="InterPro" id="IPR037401">
    <property type="entry name" value="SnoaL-like"/>
</dbReference>
<organism evidence="2 3">
    <name type="scientific">Blastococcus carthaginiensis</name>
    <dbReference type="NCBI Taxonomy" id="3050034"/>
    <lineage>
        <taxon>Bacteria</taxon>
        <taxon>Bacillati</taxon>
        <taxon>Actinomycetota</taxon>
        <taxon>Actinomycetes</taxon>
        <taxon>Geodermatophilales</taxon>
        <taxon>Geodermatophilaceae</taxon>
        <taxon>Blastococcus</taxon>
    </lineage>
</organism>
<dbReference type="RefSeq" id="WP_305998627.1">
    <property type="nucleotide sequence ID" value="NZ_JASNFN010000003.1"/>
</dbReference>
<dbReference type="CDD" id="cd00531">
    <property type="entry name" value="NTF2_like"/>
    <property type="match status" value="1"/>
</dbReference>